<dbReference type="PROSITE" id="PS50082">
    <property type="entry name" value="WD_REPEATS_2"/>
    <property type="match status" value="4"/>
</dbReference>
<feature type="coiled-coil region" evidence="4">
    <location>
        <begin position="52"/>
        <end position="212"/>
    </location>
</feature>
<evidence type="ECO:0000313" key="6">
    <source>
        <dbReference type="Proteomes" id="UP001150062"/>
    </source>
</evidence>
<protein>
    <submittedName>
        <fullName evidence="5">Autophagy-related 16</fullName>
    </submittedName>
</protein>
<keyword evidence="2" id="KW-0677">Repeat</keyword>
<evidence type="ECO:0000313" key="5">
    <source>
        <dbReference type="EMBL" id="KAJ6254323.1"/>
    </source>
</evidence>
<dbReference type="InterPro" id="IPR015943">
    <property type="entry name" value="WD40/YVTN_repeat-like_dom_sf"/>
</dbReference>
<dbReference type="InterPro" id="IPR020472">
    <property type="entry name" value="WD40_PAC1"/>
</dbReference>
<dbReference type="PRINTS" id="PR00320">
    <property type="entry name" value="GPROTEINBRPT"/>
</dbReference>
<reference evidence="5" key="1">
    <citation type="submission" date="2022-08" db="EMBL/GenBank/DDBJ databases">
        <title>Novel sulfate-reducing endosymbionts in the free-living metamonad Anaeramoeba.</title>
        <authorList>
            <person name="Jerlstrom-Hultqvist J."/>
            <person name="Cepicka I."/>
            <person name="Gallot-Lavallee L."/>
            <person name="Salas-Leiva D."/>
            <person name="Curtis B.A."/>
            <person name="Zahonova K."/>
            <person name="Pipaliya S."/>
            <person name="Dacks J."/>
            <person name="Roger A.J."/>
        </authorList>
    </citation>
    <scope>NUCLEOTIDE SEQUENCE</scope>
    <source>
        <strain evidence="5">Schooner1</strain>
    </source>
</reference>
<dbReference type="Pfam" id="PF00400">
    <property type="entry name" value="WD40"/>
    <property type="match status" value="6"/>
</dbReference>
<feature type="repeat" description="WD" evidence="3">
    <location>
        <begin position="250"/>
        <end position="291"/>
    </location>
</feature>
<evidence type="ECO:0000256" key="2">
    <source>
        <dbReference type="ARBA" id="ARBA00022737"/>
    </source>
</evidence>
<dbReference type="PROSITE" id="PS50294">
    <property type="entry name" value="WD_REPEATS_REGION"/>
    <property type="match status" value="4"/>
</dbReference>
<gene>
    <name evidence="5" type="ORF">M0813_12509</name>
</gene>
<proteinExistence type="predicted"/>
<accession>A0ABQ8ZC30</accession>
<name>A0ABQ8ZC30_9EUKA</name>
<dbReference type="SMART" id="SM00320">
    <property type="entry name" value="WD40"/>
    <property type="match status" value="7"/>
</dbReference>
<dbReference type="InterPro" id="IPR019775">
    <property type="entry name" value="WD40_repeat_CS"/>
</dbReference>
<dbReference type="PROSITE" id="PS00678">
    <property type="entry name" value="WD_REPEATS_1"/>
    <property type="match status" value="1"/>
</dbReference>
<dbReference type="PANTHER" id="PTHR19878:SF8">
    <property type="entry name" value="AUTOPHAGY-RELATED 16, ISOFORM F"/>
    <property type="match status" value="1"/>
</dbReference>
<dbReference type="SUPFAM" id="SSF50978">
    <property type="entry name" value="WD40 repeat-like"/>
    <property type="match status" value="1"/>
</dbReference>
<feature type="repeat" description="WD" evidence="3">
    <location>
        <begin position="292"/>
        <end position="333"/>
    </location>
</feature>
<dbReference type="EMBL" id="JAOAOG010000023">
    <property type="protein sequence ID" value="KAJ6254323.1"/>
    <property type="molecule type" value="Genomic_DNA"/>
</dbReference>
<dbReference type="Proteomes" id="UP001150062">
    <property type="component" value="Unassembled WGS sequence"/>
</dbReference>
<evidence type="ECO:0000256" key="3">
    <source>
        <dbReference type="PROSITE-ProRule" id="PRU00221"/>
    </source>
</evidence>
<dbReference type="PANTHER" id="PTHR19878">
    <property type="entry name" value="AUTOPHAGY PROTEIN 16-LIKE"/>
    <property type="match status" value="1"/>
</dbReference>
<evidence type="ECO:0000256" key="1">
    <source>
        <dbReference type="ARBA" id="ARBA00022574"/>
    </source>
</evidence>
<keyword evidence="6" id="KW-1185">Reference proteome</keyword>
<keyword evidence="4" id="KW-0175">Coiled coil</keyword>
<dbReference type="InterPro" id="IPR045160">
    <property type="entry name" value="ATG16"/>
</dbReference>
<comment type="caution">
    <text evidence="5">The sequence shown here is derived from an EMBL/GenBank/DDBJ whole genome shotgun (WGS) entry which is preliminary data.</text>
</comment>
<sequence>MTDFDPNTILSLVKERNLIETQSFIPFFNEIKELTELDVVLTKNSKSTHEKTRVLTQDVEQLTSSLKKLRENISNGNVSSEEIRKLEDEKTQEQKKLVSLLEKKTQSLEMKQQMKTLKEKYQKKKKISKHLTQQNDSLKDVLKDKQESLRTYRSEMMNLQLKLQEKTDILQIENEANTQLQNRMLKRSQKIAKQLNEQNEQYEMKMKEKRRKNIIDFAVKDINGKIDRRSSERELRMAVSTVPKKALRTFEAHEGEVTCVKYHESGGFFITGSVDSTVKVWDSRVGTQKNVLRGATSGINTVDVSSNGTFVLGGGNDNSIRIWNLETSRVRHTFTNHTNKVFCAIFSADSSKVISAGQDRTIRIFDLNRGYCEKTIMCPSTCFSLALSLENTEIYSGHFNKTVKIFDLRTGQETVEIDGKHGAHVTSVELSNDGTKLLTNCRDSIVRILDLKRYKVLKEFKHPKYKNKNNLTRAVFSPDMNYVAAGGVQGMLFIWNALTGKIETSLTSRNKAAINSLDWSPTGDYLATVDRKKKVTVWY</sequence>
<dbReference type="InterPro" id="IPR036322">
    <property type="entry name" value="WD40_repeat_dom_sf"/>
</dbReference>
<keyword evidence="1 3" id="KW-0853">WD repeat</keyword>
<organism evidence="5 6">
    <name type="scientific">Anaeramoeba flamelloides</name>
    <dbReference type="NCBI Taxonomy" id="1746091"/>
    <lineage>
        <taxon>Eukaryota</taxon>
        <taxon>Metamonada</taxon>
        <taxon>Anaeramoebidae</taxon>
        <taxon>Anaeramoeba</taxon>
    </lineage>
</organism>
<dbReference type="Gene3D" id="2.130.10.10">
    <property type="entry name" value="YVTN repeat-like/Quinoprotein amine dehydrogenase"/>
    <property type="match status" value="3"/>
</dbReference>
<evidence type="ECO:0000256" key="4">
    <source>
        <dbReference type="SAM" id="Coils"/>
    </source>
</evidence>
<dbReference type="CDD" id="cd00200">
    <property type="entry name" value="WD40"/>
    <property type="match status" value="1"/>
</dbReference>
<dbReference type="InterPro" id="IPR001680">
    <property type="entry name" value="WD40_rpt"/>
</dbReference>
<feature type="repeat" description="WD" evidence="3">
    <location>
        <begin position="334"/>
        <end position="375"/>
    </location>
</feature>
<feature type="repeat" description="WD" evidence="3">
    <location>
        <begin position="507"/>
        <end position="539"/>
    </location>
</feature>